<accession>A0A8X6ILZ7</accession>
<sequence>MPANKDGFYRLMPRRFRSRGTSKWLRQMDRKTRMSHLHLDKASQEVLKSEVRQKPEADIYVHYNPKVSTELTETSPKYREHRTAFSLHSYRNDEGSSSMTVETDNGFRTCCSADDNRTDLICLSGNPDLVDKYGDLIREICSEMYVFMQD</sequence>
<reference evidence="1" key="1">
    <citation type="submission" date="2020-08" db="EMBL/GenBank/DDBJ databases">
        <title>Multicomponent nature underlies the extraordinary mechanical properties of spider dragline silk.</title>
        <authorList>
            <person name="Kono N."/>
            <person name="Nakamura H."/>
            <person name="Mori M."/>
            <person name="Yoshida Y."/>
            <person name="Ohtoshi R."/>
            <person name="Malay A.D."/>
            <person name="Moran D.A.P."/>
            <person name="Tomita M."/>
            <person name="Numata K."/>
            <person name="Arakawa K."/>
        </authorList>
    </citation>
    <scope>NUCLEOTIDE SEQUENCE</scope>
</reference>
<dbReference type="AlphaFoldDB" id="A0A8X6ILZ7"/>
<evidence type="ECO:0000313" key="2">
    <source>
        <dbReference type="Proteomes" id="UP000887013"/>
    </source>
</evidence>
<keyword evidence="2" id="KW-1185">Reference proteome</keyword>
<gene>
    <name evidence="1" type="ORF">NPIL_293831</name>
</gene>
<evidence type="ECO:0000313" key="1">
    <source>
        <dbReference type="EMBL" id="GFS51450.1"/>
    </source>
</evidence>
<comment type="caution">
    <text evidence="1">The sequence shown here is derived from an EMBL/GenBank/DDBJ whole genome shotgun (WGS) entry which is preliminary data.</text>
</comment>
<dbReference type="OrthoDB" id="6448439at2759"/>
<dbReference type="EMBL" id="BMAW01091746">
    <property type="protein sequence ID" value="GFS51450.1"/>
    <property type="molecule type" value="Genomic_DNA"/>
</dbReference>
<name>A0A8X6ILZ7_NEPPI</name>
<dbReference type="Proteomes" id="UP000887013">
    <property type="component" value="Unassembled WGS sequence"/>
</dbReference>
<protein>
    <submittedName>
        <fullName evidence="1">Uncharacterized protein</fullName>
    </submittedName>
</protein>
<organism evidence="1 2">
    <name type="scientific">Nephila pilipes</name>
    <name type="common">Giant wood spider</name>
    <name type="synonym">Nephila maculata</name>
    <dbReference type="NCBI Taxonomy" id="299642"/>
    <lineage>
        <taxon>Eukaryota</taxon>
        <taxon>Metazoa</taxon>
        <taxon>Ecdysozoa</taxon>
        <taxon>Arthropoda</taxon>
        <taxon>Chelicerata</taxon>
        <taxon>Arachnida</taxon>
        <taxon>Araneae</taxon>
        <taxon>Araneomorphae</taxon>
        <taxon>Entelegynae</taxon>
        <taxon>Araneoidea</taxon>
        <taxon>Nephilidae</taxon>
        <taxon>Nephila</taxon>
    </lineage>
</organism>
<proteinExistence type="predicted"/>